<organism evidence="1 2">
    <name type="scientific">Phtheirospermum japonicum</name>
    <dbReference type="NCBI Taxonomy" id="374723"/>
    <lineage>
        <taxon>Eukaryota</taxon>
        <taxon>Viridiplantae</taxon>
        <taxon>Streptophyta</taxon>
        <taxon>Embryophyta</taxon>
        <taxon>Tracheophyta</taxon>
        <taxon>Spermatophyta</taxon>
        <taxon>Magnoliopsida</taxon>
        <taxon>eudicotyledons</taxon>
        <taxon>Gunneridae</taxon>
        <taxon>Pentapetalae</taxon>
        <taxon>asterids</taxon>
        <taxon>lamiids</taxon>
        <taxon>Lamiales</taxon>
        <taxon>Orobanchaceae</taxon>
        <taxon>Orobanchaceae incertae sedis</taxon>
        <taxon>Phtheirospermum</taxon>
    </lineage>
</organism>
<dbReference type="Proteomes" id="UP000653305">
    <property type="component" value="Unassembled WGS sequence"/>
</dbReference>
<keyword evidence="2" id="KW-1185">Reference proteome</keyword>
<reference evidence="1" key="1">
    <citation type="submission" date="2020-07" db="EMBL/GenBank/DDBJ databases">
        <title>Ethylene signaling mediates host invasion by parasitic plants.</title>
        <authorList>
            <person name="Yoshida S."/>
        </authorList>
    </citation>
    <scope>NUCLEOTIDE SEQUENCE</scope>
    <source>
        <strain evidence="1">Okayama</strain>
    </source>
</reference>
<evidence type="ECO:0000313" key="1">
    <source>
        <dbReference type="EMBL" id="GFP84815.1"/>
    </source>
</evidence>
<evidence type="ECO:0000313" key="2">
    <source>
        <dbReference type="Proteomes" id="UP000653305"/>
    </source>
</evidence>
<protein>
    <submittedName>
        <fullName evidence="1">Uncharacterized protein</fullName>
    </submittedName>
</protein>
<gene>
    <name evidence="1" type="ORF">PHJA_000625300</name>
</gene>
<dbReference type="AlphaFoldDB" id="A0A830BLT7"/>
<accession>A0A830BLT7</accession>
<dbReference type="EMBL" id="BMAC01000093">
    <property type="protein sequence ID" value="GFP84815.1"/>
    <property type="molecule type" value="Genomic_DNA"/>
</dbReference>
<sequence>MELEFSGFLMTLARRLDSSVASKEAVCTRRMCGQHIPTVQGNTTRLYLQRKGRENQDWKWSECSTLKVAGRFLKSFGCRICELGKDNFIVVLTNLESLNLDYYRINDEGMVHLAG</sequence>
<comment type="caution">
    <text evidence="1">The sequence shown here is derived from an EMBL/GenBank/DDBJ whole genome shotgun (WGS) entry which is preliminary data.</text>
</comment>
<name>A0A830BLT7_9LAMI</name>
<proteinExistence type="predicted"/>